<dbReference type="GO" id="GO:0030246">
    <property type="term" value="F:carbohydrate binding"/>
    <property type="evidence" value="ECO:0007669"/>
    <property type="project" value="InterPro"/>
</dbReference>
<dbReference type="Proteomes" id="UP000824088">
    <property type="component" value="Unassembled WGS sequence"/>
</dbReference>
<dbReference type="Gene3D" id="2.70.98.10">
    <property type="match status" value="1"/>
</dbReference>
<name>A0A9D1HU31_9FIRM</name>
<dbReference type="SUPFAM" id="SSF74650">
    <property type="entry name" value="Galactose mutarotase-like"/>
    <property type="match status" value="1"/>
</dbReference>
<dbReference type="Pfam" id="PF01263">
    <property type="entry name" value="Aldose_epim"/>
    <property type="match status" value="1"/>
</dbReference>
<proteinExistence type="predicted"/>
<evidence type="ECO:0000313" key="2">
    <source>
        <dbReference type="Proteomes" id="UP000824088"/>
    </source>
</evidence>
<dbReference type="InterPro" id="IPR014718">
    <property type="entry name" value="GH-type_carb-bd"/>
</dbReference>
<dbReference type="InterPro" id="IPR008183">
    <property type="entry name" value="Aldose_1/G6P_1-epimerase"/>
</dbReference>
<protein>
    <submittedName>
        <fullName evidence="1">Aldose 1-epimerase family protein</fullName>
    </submittedName>
</protein>
<dbReference type="GO" id="GO:0016853">
    <property type="term" value="F:isomerase activity"/>
    <property type="evidence" value="ECO:0007669"/>
    <property type="project" value="InterPro"/>
</dbReference>
<evidence type="ECO:0000313" key="1">
    <source>
        <dbReference type="EMBL" id="HIU21723.1"/>
    </source>
</evidence>
<reference evidence="1" key="2">
    <citation type="journal article" date="2021" name="PeerJ">
        <title>Extensive microbial diversity within the chicken gut microbiome revealed by metagenomics and culture.</title>
        <authorList>
            <person name="Gilroy R."/>
            <person name="Ravi A."/>
            <person name="Getino M."/>
            <person name="Pursley I."/>
            <person name="Horton D.L."/>
            <person name="Alikhan N.F."/>
            <person name="Baker D."/>
            <person name="Gharbi K."/>
            <person name="Hall N."/>
            <person name="Watson M."/>
            <person name="Adriaenssens E.M."/>
            <person name="Foster-Nyarko E."/>
            <person name="Jarju S."/>
            <person name="Secka A."/>
            <person name="Antonio M."/>
            <person name="Oren A."/>
            <person name="Chaudhuri R.R."/>
            <person name="La Ragione R."/>
            <person name="Hildebrand F."/>
            <person name="Pallen M.J."/>
        </authorList>
    </citation>
    <scope>NUCLEOTIDE SEQUENCE</scope>
    <source>
        <strain evidence="1">1063</strain>
    </source>
</reference>
<gene>
    <name evidence="1" type="ORF">IAD51_05795</name>
</gene>
<comment type="caution">
    <text evidence="1">The sequence shown here is derived from an EMBL/GenBank/DDBJ whole genome shotgun (WGS) entry which is preliminary data.</text>
</comment>
<accession>A0A9D1HU31</accession>
<dbReference type="EMBL" id="DVMN01000103">
    <property type="protein sequence ID" value="HIU21723.1"/>
    <property type="molecule type" value="Genomic_DNA"/>
</dbReference>
<organism evidence="1 2">
    <name type="scientific">Candidatus Limadaptatus stercorigallinarum</name>
    <dbReference type="NCBI Taxonomy" id="2840845"/>
    <lineage>
        <taxon>Bacteria</taxon>
        <taxon>Bacillati</taxon>
        <taxon>Bacillota</taxon>
        <taxon>Clostridia</taxon>
        <taxon>Eubacteriales</taxon>
        <taxon>Candidatus Limadaptatus</taxon>
    </lineage>
</organism>
<reference evidence="1" key="1">
    <citation type="submission" date="2020-10" db="EMBL/GenBank/DDBJ databases">
        <authorList>
            <person name="Gilroy R."/>
        </authorList>
    </citation>
    <scope>NUCLEOTIDE SEQUENCE</scope>
    <source>
        <strain evidence="1">1063</strain>
    </source>
</reference>
<dbReference type="InterPro" id="IPR037481">
    <property type="entry name" value="LacX"/>
</dbReference>
<dbReference type="InterPro" id="IPR011013">
    <property type="entry name" value="Gal_mutarotase_sf_dom"/>
</dbReference>
<sequence>MNYTIFNDFLEVTVSDVGAELMSVKSKKDGTEYLWQGDPAFWAGRAYNLFPICGRLTEGRYTFKGKTYEMNLHGFVRKSTLDATVLARDKIDFGMRADERTLAMYPFDFEYHICYSLVGSTVKMEISVINHTDTTMPFALGGHPGFNVPLGADGGRFEDYYVEFVPGCKPKSIYMSDTCYTTDRVDDFPLEDGKILRLKHSLFDRDALVLSHTSHRIELRSDATPRKVILEVPDAMKYLGIWHAPKKEAPYVCLEPWTSLPAYDGVVDDLATKRDMCELSPLATYELIWTITVE</sequence>
<dbReference type="CDD" id="cd09024">
    <property type="entry name" value="Aldose_epim_lacX"/>
    <property type="match status" value="1"/>
</dbReference>
<dbReference type="AlphaFoldDB" id="A0A9D1HU31"/>
<dbReference type="GO" id="GO:0005975">
    <property type="term" value="P:carbohydrate metabolic process"/>
    <property type="evidence" value="ECO:0007669"/>
    <property type="project" value="InterPro"/>
</dbReference>